<dbReference type="GO" id="GO:0070478">
    <property type="term" value="P:nuclear-transcribed mRNA catabolic process, 3'-5' exonucleolytic nonsense-mediated decay"/>
    <property type="evidence" value="ECO:0007669"/>
    <property type="project" value="TreeGrafter"/>
</dbReference>
<evidence type="ECO:0000256" key="1">
    <source>
        <dbReference type="ARBA" id="ARBA00022741"/>
    </source>
</evidence>
<dbReference type="InterPro" id="IPR011545">
    <property type="entry name" value="DEAD/DEAH_box_helicase_dom"/>
</dbReference>
<dbReference type="CDD" id="cd18795">
    <property type="entry name" value="SF2_C_Ski2"/>
    <property type="match status" value="1"/>
</dbReference>
<dbReference type="GO" id="GO:0003676">
    <property type="term" value="F:nucleic acid binding"/>
    <property type="evidence" value="ECO:0007669"/>
    <property type="project" value="InterPro"/>
</dbReference>
<dbReference type="Pfam" id="PF08148">
    <property type="entry name" value="DSHCT"/>
    <property type="match status" value="1"/>
</dbReference>
<evidence type="ECO:0000256" key="5">
    <source>
        <dbReference type="SAM" id="Coils"/>
    </source>
</evidence>
<evidence type="ECO:0000256" key="4">
    <source>
        <dbReference type="ARBA" id="ARBA00022840"/>
    </source>
</evidence>
<dbReference type="GO" id="GO:0005524">
    <property type="term" value="F:ATP binding"/>
    <property type="evidence" value="ECO:0007669"/>
    <property type="project" value="UniProtKB-KW"/>
</dbReference>
<keyword evidence="1" id="KW-0547">Nucleotide-binding</keyword>
<dbReference type="Gene3D" id="3.40.50.300">
    <property type="entry name" value="P-loop containing nucleotide triphosphate hydrolases"/>
    <property type="match status" value="2"/>
</dbReference>
<dbReference type="InterPro" id="IPR014001">
    <property type="entry name" value="Helicase_ATP-bd"/>
</dbReference>
<dbReference type="PROSITE" id="PS51194">
    <property type="entry name" value="HELICASE_CTER"/>
    <property type="match status" value="1"/>
</dbReference>
<dbReference type="CDD" id="cd17921">
    <property type="entry name" value="DEXHc_Ski2"/>
    <property type="match status" value="1"/>
</dbReference>
<dbReference type="Pfam" id="PF00270">
    <property type="entry name" value="DEAD"/>
    <property type="match status" value="1"/>
</dbReference>
<evidence type="ECO:0000259" key="7">
    <source>
        <dbReference type="PROSITE" id="PS51194"/>
    </source>
</evidence>
<evidence type="ECO:0000259" key="6">
    <source>
        <dbReference type="PROSITE" id="PS51192"/>
    </source>
</evidence>
<dbReference type="Pfam" id="PF00271">
    <property type="entry name" value="Helicase_C"/>
    <property type="match status" value="1"/>
</dbReference>
<keyword evidence="3" id="KW-0347">Helicase</keyword>
<dbReference type="SMART" id="SM00490">
    <property type="entry name" value="HELICc"/>
    <property type="match status" value="1"/>
</dbReference>
<dbReference type="SUPFAM" id="SSF52540">
    <property type="entry name" value="P-loop containing nucleoside triphosphate hydrolases"/>
    <property type="match status" value="1"/>
</dbReference>
<evidence type="ECO:0000256" key="3">
    <source>
        <dbReference type="ARBA" id="ARBA00022806"/>
    </source>
</evidence>
<keyword evidence="5" id="KW-0175">Coiled coil</keyword>
<dbReference type="GO" id="GO:0016787">
    <property type="term" value="F:hydrolase activity"/>
    <property type="evidence" value="ECO:0007669"/>
    <property type="project" value="UniProtKB-KW"/>
</dbReference>
<organism evidence="8">
    <name type="scientific">viral metagenome</name>
    <dbReference type="NCBI Taxonomy" id="1070528"/>
    <lineage>
        <taxon>unclassified sequences</taxon>
        <taxon>metagenomes</taxon>
        <taxon>organismal metagenomes</taxon>
    </lineage>
</organism>
<accession>A0A6C0KD45</accession>
<dbReference type="InterPro" id="IPR001650">
    <property type="entry name" value="Helicase_C-like"/>
</dbReference>
<dbReference type="EMBL" id="MN740870">
    <property type="protein sequence ID" value="QHU15935.1"/>
    <property type="molecule type" value="Genomic_DNA"/>
</dbReference>
<dbReference type="InterPro" id="IPR012961">
    <property type="entry name" value="Ski2/MTR4_C"/>
</dbReference>
<dbReference type="SMART" id="SM00487">
    <property type="entry name" value="DEXDc"/>
    <property type="match status" value="1"/>
</dbReference>
<keyword evidence="4" id="KW-0067">ATP-binding</keyword>
<reference evidence="8" key="1">
    <citation type="journal article" date="2020" name="Nature">
        <title>Giant virus diversity and host interactions through global metagenomics.</title>
        <authorList>
            <person name="Schulz F."/>
            <person name="Roux S."/>
            <person name="Paez-Espino D."/>
            <person name="Jungbluth S."/>
            <person name="Walsh D.A."/>
            <person name="Denef V.J."/>
            <person name="McMahon K.D."/>
            <person name="Konstantinidis K.T."/>
            <person name="Eloe-Fadrosh E.A."/>
            <person name="Kyrpides N.C."/>
            <person name="Woyke T."/>
        </authorList>
    </citation>
    <scope>NUCLEOTIDE SEQUENCE</scope>
    <source>
        <strain evidence="8">GVMAG-S-3300010158-109</strain>
    </source>
</reference>
<dbReference type="PROSITE" id="PS51192">
    <property type="entry name" value="HELICASE_ATP_BIND_1"/>
    <property type="match status" value="1"/>
</dbReference>
<dbReference type="PANTHER" id="PTHR12131:SF1">
    <property type="entry name" value="ATP-DEPENDENT RNA HELICASE SUPV3L1, MITOCHONDRIAL-RELATED"/>
    <property type="match status" value="1"/>
</dbReference>
<feature type="domain" description="Helicase C-terminal" evidence="7">
    <location>
        <begin position="249"/>
        <end position="470"/>
    </location>
</feature>
<proteinExistence type="predicted"/>
<feature type="coiled-coil region" evidence="5">
    <location>
        <begin position="526"/>
        <end position="569"/>
    </location>
</feature>
<dbReference type="GO" id="GO:0004386">
    <property type="term" value="F:helicase activity"/>
    <property type="evidence" value="ECO:0007669"/>
    <property type="project" value="UniProtKB-KW"/>
</dbReference>
<sequence length="766" mass="86568">MTQRIQSITGYPLDRTQQRALQLIEDQYDVLATLPTGSGKTVIALTAIILNAFDKGHRAILTTPVKALSNQKYAEFQSWLTGIGFPNRITLLTGDIQERATAPGGDGGPELLIMTSEILANKLRNTNGSNESADPDLANVSVLVIDEAHYINDTERGHVWERTIMFLPPTIQIVALSATLSEPERFQEWLSRRRPTQLVQRHDRHVPLHFGFYDTTGFRELYNTKQENKIMDSAVYKKLTPNKGTFAQAITKIVKILEKDQKLPSIIFLMSKAKCEEAAYCLGQNLLYGHPPVMGKDDDPLAFGEIQSEHQYNVTTIRNRQDALFNKYIRPYGTIPGLDAFKNLIDKGIAYHHAGMIPILREYVEILFSEKLIKVVFATETLAIGINMPAKSVVFTSLEKPSRGEDMVPLRPEQFMQMGGRAGRRGMDDKGHVIYYPLKDCVSESEFRHLLFGKMPSAVSQLSVDPLFVLKNVGDENVLEKTLLHHQQERYILSLTAELAKIPITDIENLDTYLTIRSKLEPGTMIRLTNSQRKGYEREIAELKLDDDLVKHAVKRRAMEKEIENAKKMIQTQWAQSLDWLKEYEFISDTNISNISNISNTLTLAGKVASGLSDGLPLVRGAMVANNILFNATFEEFAGWLGCFTEPLRISSPLEIANNVFNEIMNEIEQNCDYYKASDAPTNNQYNTGQLIYLWATNKDINEICQYIGTGQIGTFIKAVLRVISYTDELKKVLLGLQHYEMYNRLDGHQDRLLGGIITNRSLYMS</sequence>
<dbReference type="InterPro" id="IPR027417">
    <property type="entry name" value="P-loop_NTPase"/>
</dbReference>
<dbReference type="Gene3D" id="1.10.3380.30">
    <property type="match status" value="1"/>
</dbReference>
<dbReference type="AlphaFoldDB" id="A0A6C0KD45"/>
<feature type="domain" description="Helicase ATP-binding" evidence="6">
    <location>
        <begin position="21"/>
        <end position="198"/>
    </location>
</feature>
<dbReference type="InterPro" id="IPR050699">
    <property type="entry name" value="RNA-DNA_Helicase"/>
</dbReference>
<dbReference type="GO" id="GO:0055087">
    <property type="term" value="C:Ski complex"/>
    <property type="evidence" value="ECO:0007669"/>
    <property type="project" value="TreeGrafter"/>
</dbReference>
<dbReference type="SMART" id="SM01142">
    <property type="entry name" value="DSHCT"/>
    <property type="match status" value="1"/>
</dbReference>
<evidence type="ECO:0000313" key="8">
    <source>
        <dbReference type="EMBL" id="QHU15935.1"/>
    </source>
</evidence>
<protein>
    <recommendedName>
        <fullName evidence="9">DEAD/DEAH box helicase</fullName>
    </recommendedName>
</protein>
<keyword evidence="2" id="KW-0378">Hydrolase</keyword>
<evidence type="ECO:0000256" key="2">
    <source>
        <dbReference type="ARBA" id="ARBA00022801"/>
    </source>
</evidence>
<name>A0A6C0KD45_9ZZZZ</name>
<dbReference type="PANTHER" id="PTHR12131">
    <property type="entry name" value="ATP-DEPENDENT RNA AND DNA HELICASE"/>
    <property type="match status" value="1"/>
</dbReference>
<evidence type="ECO:0008006" key="9">
    <source>
        <dbReference type="Google" id="ProtNLM"/>
    </source>
</evidence>